<keyword evidence="1" id="KW-0472">Membrane</keyword>
<keyword evidence="1" id="KW-0812">Transmembrane</keyword>
<evidence type="ECO:0000313" key="2">
    <source>
        <dbReference type="EMBL" id="ADZ83838.1"/>
    </source>
</evidence>
<dbReference type="Proteomes" id="UP000008467">
    <property type="component" value="Chromosome"/>
</dbReference>
<keyword evidence="1" id="KW-1133">Transmembrane helix</keyword>
<sequence>MLKLEKIIKHYEINFRLNGYKKMILYIGIISSLMINIYSLQLKGYPVGELFFSEALPKSSSTYKTIFFKQYGYLFSGVIIGEPLSLLANAIPYIEENEGFKASYNEIVGYFTPDDLKNQKISQTNEQVKETQNDRTSQVQEKVSIEALKDPQYVFNRYMTASAEMEFGVDMIKEWDFSKLAQQPIRLNESIKGPQVLIFHTHSREDYMGGLTVIEVAEALKKELEDEYDISVLHIEDSFYEESNKGKFPTGGEYERMEAKIKQVIEENLSISVAIDLHRDGVDDKVHLVTDINGKQTAKVMLVAPLCRNRNVSGQVVNKVDLPNPYLGDNLAFALQTLLTANEYYPGFSRKIFCDEWRYSTHMKPQSLLMEWGAQTNTGEEALNAVEPMAQILAKVLGKS</sequence>
<evidence type="ECO:0008006" key="4">
    <source>
        <dbReference type="Google" id="ProtNLM"/>
    </source>
</evidence>
<proteinExistence type="predicted"/>
<reference evidence="2 3" key="1">
    <citation type="journal article" date="2011" name="J. Bacteriol.">
        <title>Complete genome sequence of the cellulose-degrading bacterium Cellulosilyticum lentocellum.</title>
        <authorList>
            <consortium name="US DOE Joint Genome Institute"/>
            <person name="Miller D.A."/>
            <person name="Suen G."/>
            <person name="Bruce D."/>
            <person name="Copeland A."/>
            <person name="Cheng J.F."/>
            <person name="Detter C."/>
            <person name="Goodwin L.A."/>
            <person name="Han C.S."/>
            <person name="Hauser L.J."/>
            <person name="Land M.L."/>
            <person name="Lapidus A."/>
            <person name="Lucas S."/>
            <person name="Meincke L."/>
            <person name="Pitluck S."/>
            <person name="Tapia R."/>
            <person name="Teshima H."/>
            <person name="Woyke T."/>
            <person name="Fox B.G."/>
            <person name="Angert E.R."/>
            <person name="Currie C.R."/>
        </authorList>
    </citation>
    <scope>NUCLEOTIDE SEQUENCE [LARGE SCALE GENOMIC DNA]</scope>
    <source>
        <strain evidence="3">ATCC 49066 / DSM 5427 / NCIMB 11756 / RHM5</strain>
    </source>
</reference>
<evidence type="ECO:0000256" key="1">
    <source>
        <dbReference type="SAM" id="Phobius"/>
    </source>
</evidence>
<dbReference type="Pfam" id="PF07454">
    <property type="entry name" value="SpoIIP"/>
    <property type="match status" value="1"/>
</dbReference>
<dbReference type="RefSeq" id="WP_013657132.1">
    <property type="nucleotide sequence ID" value="NC_015275.1"/>
</dbReference>
<evidence type="ECO:0000313" key="3">
    <source>
        <dbReference type="Proteomes" id="UP000008467"/>
    </source>
</evidence>
<gene>
    <name evidence="2" type="ordered locus">Clole_2124</name>
</gene>
<accession>F2JQY0</accession>
<dbReference type="HOGENOM" id="CLU_040895_2_0_9"/>
<name>F2JQY0_CELLD</name>
<organism evidence="2 3">
    <name type="scientific">Cellulosilyticum lentocellum (strain ATCC 49066 / DSM 5427 / NCIMB 11756 / RHM5)</name>
    <name type="common">Clostridium lentocellum</name>
    <dbReference type="NCBI Taxonomy" id="642492"/>
    <lineage>
        <taxon>Bacteria</taxon>
        <taxon>Bacillati</taxon>
        <taxon>Bacillota</taxon>
        <taxon>Clostridia</taxon>
        <taxon>Lachnospirales</taxon>
        <taxon>Cellulosilyticaceae</taxon>
        <taxon>Cellulosilyticum</taxon>
    </lineage>
</organism>
<keyword evidence="3" id="KW-1185">Reference proteome</keyword>
<dbReference type="eggNOG" id="COG0860">
    <property type="taxonomic scope" value="Bacteria"/>
</dbReference>
<dbReference type="STRING" id="642492.Clole_2124"/>
<dbReference type="EMBL" id="CP002582">
    <property type="protein sequence ID" value="ADZ83838.1"/>
    <property type="molecule type" value="Genomic_DNA"/>
</dbReference>
<feature type="transmembrane region" description="Helical" evidence="1">
    <location>
        <begin position="23"/>
        <end position="40"/>
    </location>
</feature>
<dbReference type="InterPro" id="IPR010897">
    <property type="entry name" value="Spore_II_P"/>
</dbReference>
<dbReference type="KEGG" id="cle:Clole_2124"/>
<dbReference type="AlphaFoldDB" id="F2JQY0"/>
<protein>
    <recommendedName>
        <fullName evidence="4">Stage II sporulation protein P</fullName>
    </recommendedName>
</protein>